<dbReference type="Proteomes" id="UP000186303">
    <property type="component" value="Chromosome 2"/>
</dbReference>
<gene>
    <name evidence="5" type="ORF">MSYG_1222</name>
</gene>
<keyword evidence="1 2" id="KW-0694">RNA-binding</keyword>
<feature type="region of interest" description="Disordered" evidence="3">
    <location>
        <begin position="44"/>
        <end position="63"/>
    </location>
</feature>
<evidence type="ECO:0000259" key="4">
    <source>
        <dbReference type="PROSITE" id="PS50102"/>
    </source>
</evidence>
<evidence type="ECO:0000313" key="6">
    <source>
        <dbReference type="Proteomes" id="UP000186303"/>
    </source>
</evidence>
<evidence type="ECO:0000313" key="5">
    <source>
        <dbReference type="EMBL" id="SHO76883.1"/>
    </source>
</evidence>
<dbReference type="SUPFAM" id="SSF54928">
    <property type="entry name" value="RNA-binding domain, RBD"/>
    <property type="match status" value="1"/>
</dbReference>
<dbReference type="InterPro" id="IPR035979">
    <property type="entry name" value="RBD_domain_sf"/>
</dbReference>
<dbReference type="EMBL" id="LT671822">
    <property type="protein sequence ID" value="SHO76883.1"/>
    <property type="molecule type" value="Genomic_DNA"/>
</dbReference>
<dbReference type="STRING" id="1230383.A0A1M8A368"/>
<dbReference type="VEuPathDB" id="FungiDB:MSYG_1222"/>
<dbReference type="PROSITE" id="PS50102">
    <property type="entry name" value="RRM"/>
    <property type="match status" value="1"/>
</dbReference>
<protein>
    <submittedName>
        <fullName evidence="5">Similar to S.cerevisiae protein NGR1 (RNA binding protein that negatively regulates growth rate)</fullName>
    </submittedName>
</protein>
<reference evidence="6" key="1">
    <citation type="journal article" date="2017" name="Nucleic Acids Res.">
        <title>Proteogenomics produces comprehensive and highly accurate protein-coding gene annotation in a complete genome assembly of Malassezia sympodialis.</title>
        <authorList>
            <person name="Zhu Y."/>
            <person name="Engstroem P.G."/>
            <person name="Tellgren-Roth C."/>
            <person name="Baudo C.D."/>
            <person name="Kennell J.C."/>
            <person name="Sun S."/>
            <person name="Billmyre R.B."/>
            <person name="Schroeder M.S."/>
            <person name="Andersson A."/>
            <person name="Holm T."/>
            <person name="Sigurgeirsson B."/>
            <person name="Wu G."/>
            <person name="Sankaranarayanan S.R."/>
            <person name="Siddharthan R."/>
            <person name="Sanyal K."/>
            <person name="Lundeberg J."/>
            <person name="Nystedt B."/>
            <person name="Boekhout T."/>
            <person name="Dawson T.L. Jr."/>
            <person name="Heitman J."/>
            <person name="Scheynius A."/>
            <person name="Lehtioe J."/>
        </authorList>
    </citation>
    <scope>NUCLEOTIDE SEQUENCE [LARGE SCALE GENOMIC DNA]</scope>
    <source>
        <strain evidence="6">ATCC 42132</strain>
    </source>
</reference>
<feature type="domain" description="RRM" evidence="4">
    <location>
        <begin position="330"/>
        <end position="410"/>
    </location>
</feature>
<dbReference type="InterPro" id="IPR012677">
    <property type="entry name" value="Nucleotide-bd_a/b_plait_sf"/>
</dbReference>
<evidence type="ECO:0000256" key="1">
    <source>
        <dbReference type="ARBA" id="ARBA00022884"/>
    </source>
</evidence>
<dbReference type="AlphaFoldDB" id="A0A1M8A368"/>
<name>A0A1M8A368_MALS4</name>
<dbReference type="OrthoDB" id="446113at2759"/>
<organism evidence="5 6">
    <name type="scientific">Malassezia sympodialis (strain ATCC 42132)</name>
    <name type="common">Atopic eczema-associated yeast</name>
    <dbReference type="NCBI Taxonomy" id="1230383"/>
    <lineage>
        <taxon>Eukaryota</taxon>
        <taxon>Fungi</taxon>
        <taxon>Dikarya</taxon>
        <taxon>Basidiomycota</taxon>
        <taxon>Ustilaginomycotina</taxon>
        <taxon>Malasseziomycetes</taxon>
        <taxon>Malasseziales</taxon>
        <taxon>Malasseziaceae</taxon>
        <taxon>Malassezia</taxon>
    </lineage>
</organism>
<accession>A0A1M8A368</accession>
<dbReference type="GO" id="GO:0003723">
    <property type="term" value="F:RNA binding"/>
    <property type="evidence" value="ECO:0007669"/>
    <property type="project" value="UniProtKB-UniRule"/>
</dbReference>
<evidence type="ECO:0000256" key="3">
    <source>
        <dbReference type="SAM" id="MobiDB-lite"/>
    </source>
</evidence>
<dbReference type="Gene3D" id="3.30.70.330">
    <property type="match status" value="2"/>
</dbReference>
<feature type="region of interest" description="Disordered" evidence="3">
    <location>
        <begin position="1"/>
        <end position="36"/>
    </location>
</feature>
<proteinExistence type="predicted"/>
<dbReference type="SMART" id="SM00360">
    <property type="entry name" value="RRM"/>
    <property type="match status" value="2"/>
</dbReference>
<keyword evidence="6" id="KW-1185">Reference proteome</keyword>
<evidence type="ECO:0000256" key="2">
    <source>
        <dbReference type="PROSITE-ProRule" id="PRU00176"/>
    </source>
</evidence>
<sequence>MPMDDVWKPINAQSLPDDTWPTSRDSAKTDANNEVPRWLTSMVDSLPGNEALPSQENEMESKDTASQHVLPAPTPLCPPRSPSPRWVLCSTHPALSASPRKHSACSKPYVPLADFEMNHLSSLHIAGLASHISEEELAEHFQRPFTWTYEDGHPRKLLLAPFQVHSTKIVLHTTQPSRAPYAFVRMHTQADRDRALVEMQNSVLVPRHQPATPLCLSLNPAKPPPQGSFLGAGLGARHAPRRAQPSRRRAKEVQASVPRPLLAPYRDAGRPVDQCCGRPDCKFHLHTCITVTELHFLEEGKARGKASANPGLVSALQSAHRASAFDPKNTTVFIGSLLSLSTDVALDSVFPLLGKVLSVNIPRGQDCGFVQYERKCDAAHAVVYLHKFITPMHSLRMSWGRLVMEKVAARAAVRAGLKWVEGRHMT</sequence>
<dbReference type="InterPro" id="IPR000504">
    <property type="entry name" value="RRM_dom"/>
</dbReference>
<feature type="compositionally biased region" description="Polar residues" evidence="3">
    <location>
        <begin position="11"/>
        <end position="32"/>
    </location>
</feature>
<dbReference type="PANTHER" id="PTHR10352">
    <property type="entry name" value="EUKARYOTIC TRANSLATION INITIATION FACTOR 3 SUBUNIT G"/>
    <property type="match status" value="1"/>
</dbReference>